<dbReference type="EMBL" id="VRTS01000006">
    <property type="protein sequence ID" value="TXK62090.1"/>
    <property type="molecule type" value="Genomic_DNA"/>
</dbReference>
<proteinExistence type="predicted"/>
<dbReference type="Pfam" id="PF04314">
    <property type="entry name" value="PCuAC"/>
    <property type="match status" value="1"/>
</dbReference>
<dbReference type="InterPro" id="IPR036182">
    <property type="entry name" value="PCuAC_sf"/>
</dbReference>
<comment type="caution">
    <text evidence="2">The sequence shown here is derived from an EMBL/GenBank/DDBJ whole genome shotgun (WGS) entry which is preliminary data.</text>
</comment>
<feature type="region of interest" description="Disordered" evidence="1">
    <location>
        <begin position="1"/>
        <end position="49"/>
    </location>
</feature>
<accession>A0A5C8KQ96</accession>
<dbReference type="InterPro" id="IPR007410">
    <property type="entry name" value="LpqE-like"/>
</dbReference>
<sequence length="184" mass="19639">MWPRRCRRRRGRRCTHAAGGGQRAGTPSGCPGGRGDRAAGLDPGGTAQRAGRCGLPHAHQRHAVDDRLLEVRSEAAERVEIHEMVSAGDGTMQMREVEGGLPLPGGISVDLRPGGLHLMFFGPDTARWQAGEGIPVTLVFEGVGEREARMDVYAPGEAPADGALRMRGPDAAGDDEEHHDHHGH</sequence>
<dbReference type="OrthoDB" id="9796962at2"/>
<evidence type="ECO:0000256" key="1">
    <source>
        <dbReference type="SAM" id="MobiDB-lite"/>
    </source>
</evidence>
<feature type="region of interest" description="Disordered" evidence="1">
    <location>
        <begin position="155"/>
        <end position="184"/>
    </location>
</feature>
<feature type="compositionally biased region" description="Basic residues" evidence="1">
    <location>
        <begin position="1"/>
        <end position="15"/>
    </location>
</feature>
<dbReference type="SUPFAM" id="SSF110087">
    <property type="entry name" value="DR1885-like metal-binding protein"/>
    <property type="match status" value="1"/>
</dbReference>
<organism evidence="2 3">
    <name type="scientific">Alkalisalibacterium limincola</name>
    <dbReference type="NCBI Taxonomy" id="2699169"/>
    <lineage>
        <taxon>Bacteria</taxon>
        <taxon>Pseudomonadati</taxon>
        <taxon>Pseudomonadota</taxon>
        <taxon>Gammaproteobacteria</taxon>
        <taxon>Lysobacterales</taxon>
        <taxon>Lysobacteraceae</taxon>
        <taxon>Alkalisalibacterium</taxon>
    </lineage>
</organism>
<dbReference type="Gene3D" id="2.60.40.1890">
    <property type="entry name" value="PCu(A)C copper chaperone"/>
    <property type="match status" value="1"/>
</dbReference>
<name>A0A5C8KQ96_9GAMM</name>
<evidence type="ECO:0000313" key="3">
    <source>
        <dbReference type="Proteomes" id="UP000321248"/>
    </source>
</evidence>
<reference evidence="2 3" key="1">
    <citation type="submission" date="2019-08" db="EMBL/GenBank/DDBJ databases">
        <authorList>
            <person name="Karlyshev A.V."/>
        </authorList>
    </citation>
    <scope>NUCLEOTIDE SEQUENCE [LARGE SCALE GENOMIC DNA]</scope>
    <source>
        <strain evidence="2 3">Alg18-2.2</strain>
    </source>
</reference>
<dbReference type="InterPro" id="IPR058248">
    <property type="entry name" value="Lxx211020-like"/>
</dbReference>
<evidence type="ECO:0000313" key="2">
    <source>
        <dbReference type="EMBL" id="TXK62090.1"/>
    </source>
</evidence>
<protein>
    <submittedName>
        <fullName evidence="2">Copper chaperone PCu(A)C</fullName>
    </submittedName>
</protein>
<dbReference type="Proteomes" id="UP000321248">
    <property type="component" value="Unassembled WGS sequence"/>
</dbReference>
<gene>
    <name evidence="2" type="ORF">FU658_09600</name>
</gene>
<keyword evidence="3" id="KW-1185">Reference proteome</keyword>
<dbReference type="PANTHER" id="PTHR36302">
    <property type="entry name" value="BLR7088 PROTEIN"/>
    <property type="match status" value="1"/>
</dbReference>
<dbReference type="AlphaFoldDB" id="A0A5C8KQ96"/>
<dbReference type="PANTHER" id="PTHR36302:SF1">
    <property type="entry name" value="COPPER CHAPERONE PCU(A)C"/>
    <property type="match status" value="1"/>
</dbReference>